<feature type="compositionally biased region" description="Acidic residues" evidence="2">
    <location>
        <begin position="951"/>
        <end position="968"/>
    </location>
</feature>
<proteinExistence type="predicted"/>
<keyword evidence="1" id="KW-0677">Repeat</keyword>
<evidence type="ECO:0000256" key="1">
    <source>
        <dbReference type="ARBA" id="ARBA00022737"/>
    </source>
</evidence>
<accession>A0A9P4K2G9</accession>
<gene>
    <name evidence="4" type="ORF">CC78DRAFT_523537</name>
</gene>
<dbReference type="InterPro" id="IPR027417">
    <property type="entry name" value="P-loop_NTPase"/>
</dbReference>
<comment type="caution">
    <text evidence="4">The sequence shown here is derived from an EMBL/GenBank/DDBJ whole genome shotgun (WGS) entry which is preliminary data.</text>
</comment>
<dbReference type="InterPro" id="IPR056884">
    <property type="entry name" value="NPHP3-like_N"/>
</dbReference>
<evidence type="ECO:0000256" key="2">
    <source>
        <dbReference type="SAM" id="MobiDB-lite"/>
    </source>
</evidence>
<dbReference type="Pfam" id="PF24883">
    <property type="entry name" value="NPHP3_N"/>
    <property type="match status" value="1"/>
</dbReference>
<feature type="domain" description="Nephrocystin 3-like N-terminal" evidence="3">
    <location>
        <begin position="200"/>
        <end position="363"/>
    </location>
</feature>
<name>A0A9P4K2G9_9PLEO</name>
<dbReference type="PANTHER" id="PTHR10039:SF16">
    <property type="entry name" value="GPI INOSITOL-DEACYLASE"/>
    <property type="match status" value="1"/>
</dbReference>
<dbReference type="PANTHER" id="PTHR10039">
    <property type="entry name" value="AMELOGENIN"/>
    <property type="match status" value="1"/>
</dbReference>
<dbReference type="SUPFAM" id="SSF52540">
    <property type="entry name" value="P-loop containing nucleoside triphosphate hydrolases"/>
    <property type="match status" value="1"/>
</dbReference>
<dbReference type="SUPFAM" id="SSF48403">
    <property type="entry name" value="Ankyrin repeat"/>
    <property type="match status" value="1"/>
</dbReference>
<evidence type="ECO:0000259" key="3">
    <source>
        <dbReference type="Pfam" id="PF24883"/>
    </source>
</evidence>
<dbReference type="AlphaFoldDB" id="A0A9P4K2G9"/>
<dbReference type="Gene3D" id="3.40.50.300">
    <property type="entry name" value="P-loop containing nucleotide triphosphate hydrolases"/>
    <property type="match status" value="1"/>
</dbReference>
<evidence type="ECO:0000313" key="4">
    <source>
        <dbReference type="EMBL" id="KAF2260240.1"/>
    </source>
</evidence>
<protein>
    <recommendedName>
        <fullName evidence="3">Nephrocystin 3-like N-terminal domain-containing protein</fullName>
    </recommendedName>
</protein>
<dbReference type="Gene3D" id="1.25.40.20">
    <property type="entry name" value="Ankyrin repeat-containing domain"/>
    <property type="match status" value="1"/>
</dbReference>
<dbReference type="OrthoDB" id="1577640at2759"/>
<sequence length="968" mass="108961">MPVAETLGVIGSIIAIVQISKTIISFCRSYIDGIDGAPSDLRVILIEISALKGIAKSLQYLTQPNIANSALLNQLAAVAGPIEGCKKALKELETLLLPAESSKIDQRLKGRKLNVATAALWWPLKAGKAKKLLQEIMQHKATINLALAAEFTQDLKEVKQKTEEIQTLLTESEREKICQWLEITNPSDIHNRSQNLYEPGTGSWVLRTPQWPLWIEGKHRCLWINGIPGAGKSILASYLAKEIEKHCISSSSERMKLGHAYYYCYFGHNQDESSHFLRWTIGQLCRQSRKIPEELQNIHKSGKTPNLSSLLSALHGIMGEFERVYLVLDAIDESMPRANLLRIIRDLSTDVRFCSLGLVVTSRLYIDIEQVLEVCSMPITMSNPFVEEDIGTLVRSAVQSDPRYQKWPEGLRFEMQDTIPKKAKGMFRWAVCQLDILKRLRPDVSVIRIALSNLPKTLDETYERIFLAIPKDDWLSVQHVFHWLVYHNALFGEKIPLSTLLQAVQQSTVGLLSPDADELHDFEGLRERCSCLIVVEQEDLRGLDGTVYYKRSTVSFAHYTVKEYLQSPRISGKTVGFFALEQEKIQEQFAEIALRQALAIQPYTLAGYDGYEDQRATHRLLDTDFKLYCGVSSALQLNIWSEAMSSDPILLELSEALVNPHRPAHQDIVVLLSMADYAIDFTQNSDLYPEFQFWYITWWRDLDSNPAVFLSFLITSGFSNTPCLAIAFARKHSMLPVLTQQLHITKEVWHLFDKDNTDSYEFLGTIPEMVAQWASKQPETFDLILDLVSEQGVIHFDLSILLLLYIGCHNHSICKKSCPLERLLHLGASANGPNGAFVTPLQIAVVCWDFHGLEILLNAGADPNILGEEGSAWALGTRMERFNHLHGSSLVHIVRHFECNYEGDLKDELGLDETVRKMVEALLLESGAVEIELDDPGQGSDAVSDGVGFDDNGDQGENEDPDLEEIAE</sequence>
<reference evidence="5" key="1">
    <citation type="journal article" date="2020" name="Stud. Mycol.">
        <title>101 Dothideomycetes genomes: A test case for predicting lifestyles and emergence of pathogens.</title>
        <authorList>
            <person name="Haridas S."/>
            <person name="Albert R."/>
            <person name="Binder M."/>
            <person name="Bloem J."/>
            <person name="LaButti K."/>
            <person name="Salamov A."/>
            <person name="Andreopoulos B."/>
            <person name="Baker S."/>
            <person name="Barry K."/>
            <person name="Bills G."/>
            <person name="Bluhm B."/>
            <person name="Cannon C."/>
            <person name="Castanera R."/>
            <person name="Culley D."/>
            <person name="Daum C."/>
            <person name="Ezra D."/>
            <person name="Gonzalez J."/>
            <person name="Henrissat B."/>
            <person name="Kuo A."/>
            <person name="Liang C."/>
            <person name="Lipzen A."/>
            <person name="Lutzoni F."/>
            <person name="Magnuson J."/>
            <person name="Mondo S."/>
            <person name="Nolan M."/>
            <person name="Ohm R."/>
            <person name="Pangilinan J."/>
            <person name="Park H.-J."/>
            <person name="Ramirez L."/>
            <person name="Alfaro M."/>
            <person name="Sun H."/>
            <person name="Tritt A."/>
            <person name="Yoshinaga Y."/>
            <person name="Zwiers L.-H."/>
            <person name="Turgeon B."/>
            <person name="Goodwin S."/>
            <person name="Spatafora J."/>
            <person name="Crous P."/>
            <person name="Grigoriev I."/>
        </authorList>
    </citation>
    <scope>NUCLEOTIDE SEQUENCE [LARGE SCALE GENOMIC DNA]</scope>
    <source>
        <strain evidence="5">CBS 304.66</strain>
    </source>
</reference>
<dbReference type="Proteomes" id="UP000800093">
    <property type="component" value="Unassembled WGS sequence"/>
</dbReference>
<dbReference type="InterPro" id="IPR036770">
    <property type="entry name" value="Ankyrin_rpt-contain_sf"/>
</dbReference>
<organism evidence="4 5">
    <name type="scientific">Lojkania enalia</name>
    <dbReference type="NCBI Taxonomy" id="147567"/>
    <lineage>
        <taxon>Eukaryota</taxon>
        <taxon>Fungi</taxon>
        <taxon>Dikarya</taxon>
        <taxon>Ascomycota</taxon>
        <taxon>Pezizomycotina</taxon>
        <taxon>Dothideomycetes</taxon>
        <taxon>Pleosporomycetidae</taxon>
        <taxon>Pleosporales</taxon>
        <taxon>Pleosporales incertae sedis</taxon>
        <taxon>Lojkania</taxon>
    </lineage>
</organism>
<evidence type="ECO:0000313" key="5">
    <source>
        <dbReference type="Proteomes" id="UP000800093"/>
    </source>
</evidence>
<feature type="region of interest" description="Disordered" evidence="2">
    <location>
        <begin position="933"/>
        <end position="968"/>
    </location>
</feature>
<dbReference type="EMBL" id="ML986686">
    <property type="protein sequence ID" value="KAF2260240.1"/>
    <property type="molecule type" value="Genomic_DNA"/>
</dbReference>
<keyword evidence="5" id="KW-1185">Reference proteome</keyword>